<name>A0AAE6MIH7_9SPHI</name>
<dbReference type="Proteomes" id="UP000250557">
    <property type="component" value="Chromosome"/>
</dbReference>
<evidence type="ECO:0000313" key="4">
    <source>
        <dbReference type="Proteomes" id="UP000663940"/>
    </source>
</evidence>
<evidence type="ECO:0000313" key="1">
    <source>
        <dbReference type="EMBL" id="QEM04656.1"/>
    </source>
</evidence>
<dbReference type="Proteomes" id="UP000663940">
    <property type="component" value="Chromosome"/>
</dbReference>
<evidence type="ECO:0000313" key="2">
    <source>
        <dbReference type="EMBL" id="QTE52838.1"/>
    </source>
</evidence>
<dbReference type="EMBL" id="CP071880">
    <property type="protein sequence ID" value="QTE52838.1"/>
    <property type="molecule type" value="Genomic_DNA"/>
</dbReference>
<proteinExistence type="predicted"/>
<gene>
    <name evidence="1" type="ORF">DIU31_014460</name>
    <name evidence="2" type="ORF">J3L21_13060</name>
</gene>
<organism evidence="1 3">
    <name type="scientific">Mucilaginibacter rubeus</name>
    <dbReference type="NCBI Taxonomy" id="2027860"/>
    <lineage>
        <taxon>Bacteria</taxon>
        <taxon>Pseudomonadati</taxon>
        <taxon>Bacteroidota</taxon>
        <taxon>Sphingobacteriia</taxon>
        <taxon>Sphingobacteriales</taxon>
        <taxon>Sphingobacteriaceae</taxon>
        <taxon>Mucilaginibacter</taxon>
    </lineage>
</organism>
<reference evidence="1 3" key="1">
    <citation type="submission" date="2019-08" db="EMBL/GenBank/DDBJ databases">
        <title>Comparative genome analysis confer to the adaptation heavy metal polluted environment.</title>
        <authorList>
            <person name="Li Y."/>
        </authorList>
    </citation>
    <scope>NUCLEOTIDE SEQUENCE [LARGE SCALE GENOMIC DNA]</scope>
    <source>
        <strain evidence="1 3">P2</strain>
    </source>
</reference>
<keyword evidence="4" id="KW-1185">Reference proteome</keyword>
<accession>A0AAE6MIH7</accession>
<protein>
    <recommendedName>
        <fullName evidence="5">HEPN AbiU2-like domain-containing protein</fullName>
    </recommendedName>
</protein>
<reference evidence="2 4" key="2">
    <citation type="submission" date="2021-03" db="EMBL/GenBank/DDBJ databases">
        <title>Mucilaginibacter strains isolated from gold and copper mining confer multi heavy-metal resistance.</title>
        <authorList>
            <person name="Li Y."/>
        </authorList>
    </citation>
    <scope>NUCLEOTIDE SEQUENCE [LARGE SCALE GENOMIC DNA]</scope>
    <source>
        <strain evidence="2 4">P2-4</strain>
    </source>
</reference>
<sequence>MKQEIENFHFVEASLQRSFKSLSEISFINRARTPNEIELVNGPPFDFYRVSLHYMFTMEYIKLMELNKEQYPTNHYASLEKLSITVFKNHGDNFKQKHELNLDLLSEIRASDFFNKLKGDRDKKFAHADSNYSDPFSFHSFSDGEIQEGSEHLKKFKLIMDNCTSVFDYEFAFQHIDSRTDNFIKFHTKYKEYYYKNYFDAMKNGCGLL</sequence>
<dbReference type="RefSeq" id="WP_112652129.1">
    <property type="nucleotide sequence ID" value="NZ_CP043451.1"/>
</dbReference>
<evidence type="ECO:0008006" key="5">
    <source>
        <dbReference type="Google" id="ProtNLM"/>
    </source>
</evidence>
<evidence type="ECO:0000313" key="3">
    <source>
        <dbReference type="Proteomes" id="UP000250557"/>
    </source>
</evidence>
<dbReference type="AlphaFoldDB" id="A0AAE6MIH7"/>
<dbReference type="EMBL" id="CP043451">
    <property type="protein sequence ID" value="QEM04656.1"/>
    <property type="molecule type" value="Genomic_DNA"/>
</dbReference>